<dbReference type="EMBL" id="CP094533">
    <property type="protein sequence ID" value="UOE25579.1"/>
    <property type="molecule type" value="Genomic_DNA"/>
</dbReference>
<feature type="transmembrane region" description="Helical" evidence="2">
    <location>
        <begin position="20"/>
        <end position="44"/>
    </location>
</feature>
<accession>A0ABY4ART5</accession>
<keyword evidence="2" id="KW-0812">Transmembrane</keyword>
<dbReference type="RefSeq" id="WP_243568451.1">
    <property type="nucleotide sequence ID" value="NZ_CP094533.1"/>
</dbReference>
<feature type="region of interest" description="Disordered" evidence="1">
    <location>
        <begin position="1"/>
        <end position="20"/>
    </location>
</feature>
<feature type="compositionally biased region" description="Pro residues" evidence="1">
    <location>
        <begin position="1"/>
        <end position="18"/>
    </location>
</feature>
<sequence length="182" mass="18929">MDPYSPLPGPAPQSPPPTRARGVGGGVIAAIAGGAAALFLVLLVPVSFAAVHLGQQFAVVVDGQADGSAAAASELVDRLQSGETRYTFPAALENYGDGRYSGLCPAEYAEGCWQSAVFTESDCATVSVVLWFSNDPEGYEPEQTATIELHDVVPYEAAPVVFGNDGFEYGWVADVLCPVAES</sequence>
<dbReference type="Proteomes" id="UP000831304">
    <property type="component" value="Chromosome"/>
</dbReference>
<evidence type="ECO:0000313" key="4">
    <source>
        <dbReference type="Proteomes" id="UP000831304"/>
    </source>
</evidence>
<evidence type="ECO:0000256" key="1">
    <source>
        <dbReference type="SAM" id="MobiDB-lite"/>
    </source>
</evidence>
<evidence type="ECO:0000256" key="2">
    <source>
        <dbReference type="SAM" id="Phobius"/>
    </source>
</evidence>
<reference evidence="3 4" key="1">
    <citation type="submission" date="2022-03" db="EMBL/GenBank/DDBJ databases">
        <title>Agromyces sp. isolated from the gut of P. brevitarsis seulensis larvae.</title>
        <authorList>
            <person name="Won M."/>
            <person name="Kwon S.-W."/>
        </authorList>
    </citation>
    <scope>NUCLEOTIDE SEQUENCE [LARGE SCALE GENOMIC DNA]</scope>
    <source>
        <strain evidence="3 4">KACC 16215</strain>
    </source>
</reference>
<keyword evidence="2" id="KW-0472">Membrane</keyword>
<protein>
    <submittedName>
        <fullName evidence="3">Uncharacterized protein</fullName>
    </submittedName>
</protein>
<keyword evidence="2" id="KW-1133">Transmembrane helix</keyword>
<gene>
    <name evidence="3" type="ORF">MTP13_14770</name>
</gene>
<organism evidence="3 4">
    <name type="scientific">Agromyces soli</name>
    <dbReference type="NCBI Taxonomy" id="659012"/>
    <lineage>
        <taxon>Bacteria</taxon>
        <taxon>Bacillati</taxon>
        <taxon>Actinomycetota</taxon>
        <taxon>Actinomycetes</taxon>
        <taxon>Micrococcales</taxon>
        <taxon>Microbacteriaceae</taxon>
        <taxon>Agromyces</taxon>
    </lineage>
</organism>
<evidence type="ECO:0000313" key="3">
    <source>
        <dbReference type="EMBL" id="UOE25579.1"/>
    </source>
</evidence>
<keyword evidence="4" id="KW-1185">Reference proteome</keyword>
<proteinExistence type="predicted"/>
<name>A0ABY4ART5_9MICO</name>